<comment type="caution">
    <text evidence="1">The sequence shown here is derived from an EMBL/GenBank/DDBJ whole genome shotgun (WGS) entry which is preliminary data.</text>
</comment>
<dbReference type="AlphaFoldDB" id="A0A814BGF2"/>
<accession>A0A814BGF2</accession>
<proteinExistence type="predicted"/>
<dbReference type="Proteomes" id="UP000681722">
    <property type="component" value="Unassembled WGS sequence"/>
</dbReference>
<protein>
    <submittedName>
        <fullName evidence="1">Uncharacterized protein</fullName>
    </submittedName>
</protein>
<gene>
    <name evidence="1" type="ORF">GPM918_LOCUS10027</name>
    <name evidence="2" type="ORF">SRO942_LOCUS10028</name>
</gene>
<reference evidence="1" key="1">
    <citation type="submission" date="2021-02" db="EMBL/GenBank/DDBJ databases">
        <authorList>
            <person name="Nowell W R."/>
        </authorList>
    </citation>
    <scope>NUCLEOTIDE SEQUENCE</scope>
</reference>
<sequence>MFGTSERSLFRGCGEDSEIPLESLYRGSEVPFSRGYSAPEVPLEQPGWSDYRVPPIVTPVVEEENGSREMLVVKVVLVEAPVGQTCSPACATGKQTGLLQQLFITQIVFDCEHVLLLLQFVRLVQRTEPSPQIPAPFAIIKQTHCEFEDEH</sequence>
<dbReference type="EMBL" id="CAJNOQ010001928">
    <property type="protein sequence ID" value="CAF0928032.1"/>
    <property type="molecule type" value="Genomic_DNA"/>
</dbReference>
<keyword evidence="3" id="KW-1185">Reference proteome</keyword>
<organism evidence="1 3">
    <name type="scientific">Didymodactylos carnosus</name>
    <dbReference type="NCBI Taxonomy" id="1234261"/>
    <lineage>
        <taxon>Eukaryota</taxon>
        <taxon>Metazoa</taxon>
        <taxon>Spiralia</taxon>
        <taxon>Gnathifera</taxon>
        <taxon>Rotifera</taxon>
        <taxon>Eurotatoria</taxon>
        <taxon>Bdelloidea</taxon>
        <taxon>Philodinida</taxon>
        <taxon>Philodinidae</taxon>
        <taxon>Didymodactylos</taxon>
    </lineage>
</organism>
<evidence type="ECO:0000313" key="2">
    <source>
        <dbReference type="EMBL" id="CAF3706405.1"/>
    </source>
</evidence>
<dbReference type="Proteomes" id="UP000663829">
    <property type="component" value="Unassembled WGS sequence"/>
</dbReference>
<evidence type="ECO:0000313" key="3">
    <source>
        <dbReference type="Proteomes" id="UP000663829"/>
    </source>
</evidence>
<dbReference type="EMBL" id="CAJOBC010001928">
    <property type="protein sequence ID" value="CAF3706405.1"/>
    <property type="molecule type" value="Genomic_DNA"/>
</dbReference>
<name>A0A814BGF2_9BILA</name>
<evidence type="ECO:0000313" key="1">
    <source>
        <dbReference type="EMBL" id="CAF0928032.1"/>
    </source>
</evidence>